<feature type="compositionally biased region" description="Acidic residues" evidence="1">
    <location>
        <begin position="58"/>
        <end position="75"/>
    </location>
</feature>
<evidence type="ECO:0000313" key="3">
    <source>
        <dbReference type="Proteomes" id="UP001274830"/>
    </source>
</evidence>
<keyword evidence="3" id="KW-1185">Reference proteome</keyword>
<gene>
    <name evidence="2" type="ORF">LTR78_001738</name>
</gene>
<feature type="compositionally biased region" description="Acidic residues" evidence="1">
    <location>
        <begin position="22"/>
        <end position="32"/>
    </location>
</feature>
<evidence type="ECO:0000256" key="1">
    <source>
        <dbReference type="SAM" id="MobiDB-lite"/>
    </source>
</evidence>
<accession>A0AAE1C575</accession>
<feature type="region of interest" description="Disordered" evidence="1">
    <location>
        <begin position="1"/>
        <end position="95"/>
    </location>
</feature>
<dbReference type="Proteomes" id="UP001274830">
    <property type="component" value="Unassembled WGS sequence"/>
</dbReference>
<reference evidence="2" key="1">
    <citation type="submission" date="2023-07" db="EMBL/GenBank/DDBJ databases">
        <title>Black Yeasts Isolated from many extreme environments.</title>
        <authorList>
            <person name="Coleine C."/>
            <person name="Stajich J.E."/>
            <person name="Selbmann L."/>
        </authorList>
    </citation>
    <scope>NUCLEOTIDE SEQUENCE</scope>
    <source>
        <strain evidence="2">CCFEE 5485</strain>
    </source>
</reference>
<name>A0AAE1C575_9PEZI</name>
<comment type="caution">
    <text evidence="2">The sequence shown here is derived from an EMBL/GenBank/DDBJ whole genome shotgun (WGS) entry which is preliminary data.</text>
</comment>
<sequence length="336" mass="36502">MPPASTLEHDSPLSALQREAEMDLDSEVEDLLDAGTRTDSGTKMRAWRRNVDQRAIESSEEAEDGNDDDDDDNESDVAGPGGDDDPATPRSAGPTHEQMMQIFPSIKQAASTTYGMQDLEPEIARRPSKLKHNRYQTHQLRHLSSTKSQSTTLLSLSTMMGLFALLPGELRNTIYRLAFVPPPSHQPVQITGSDLICGLGACVHSKASVAAPGMASTCKKVREELMPIYCAENEFGFDAVMVRNRCVGAWLKGLGGYAGLVRRVGVDVLVLERRGGVGGGGGGMVGRMGRIRVECPIARGDGRFEVGFSEIIPREKLEASELEGDELAELVFRCKK</sequence>
<protein>
    <submittedName>
        <fullName evidence="2">Uncharacterized protein</fullName>
    </submittedName>
</protein>
<dbReference type="AlphaFoldDB" id="A0AAE1C575"/>
<proteinExistence type="predicted"/>
<organism evidence="2 3">
    <name type="scientific">Recurvomyces mirabilis</name>
    <dbReference type="NCBI Taxonomy" id="574656"/>
    <lineage>
        <taxon>Eukaryota</taxon>
        <taxon>Fungi</taxon>
        <taxon>Dikarya</taxon>
        <taxon>Ascomycota</taxon>
        <taxon>Pezizomycotina</taxon>
        <taxon>Dothideomycetes</taxon>
        <taxon>Dothideomycetidae</taxon>
        <taxon>Mycosphaerellales</taxon>
        <taxon>Teratosphaeriaceae</taxon>
        <taxon>Recurvomyces</taxon>
    </lineage>
</organism>
<dbReference type="EMBL" id="JAUTXT010000004">
    <property type="protein sequence ID" value="KAK3678441.1"/>
    <property type="molecule type" value="Genomic_DNA"/>
</dbReference>
<evidence type="ECO:0000313" key="2">
    <source>
        <dbReference type="EMBL" id="KAK3678441.1"/>
    </source>
</evidence>